<reference evidence="2" key="1">
    <citation type="submission" date="2016-11" db="UniProtKB">
        <authorList>
            <consortium name="WormBaseParasite"/>
        </authorList>
    </citation>
    <scope>IDENTIFICATION</scope>
</reference>
<organism evidence="1 2">
    <name type="scientific">Heterorhabditis bacteriophora</name>
    <name type="common">Entomopathogenic nematode worm</name>
    <dbReference type="NCBI Taxonomy" id="37862"/>
    <lineage>
        <taxon>Eukaryota</taxon>
        <taxon>Metazoa</taxon>
        <taxon>Ecdysozoa</taxon>
        <taxon>Nematoda</taxon>
        <taxon>Chromadorea</taxon>
        <taxon>Rhabditida</taxon>
        <taxon>Rhabditina</taxon>
        <taxon>Rhabditomorpha</taxon>
        <taxon>Strongyloidea</taxon>
        <taxon>Heterorhabditidae</taxon>
        <taxon>Heterorhabditis</taxon>
    </lineage>
</organism>
<accession>A0A1I7WEB8</accession>
<dbReference type="WBParaSite" id="Hba_03308">
    <property type="protein sequence ID" value="Hba_03308"/>
    <property type="gene ID" value="Hba_03308"/>
</dbReference>
<dbReference type="AlphaFoldDB" id="A0A1I7WEB8"/>
<protein>
    <submittedName>
        <fullName evidence="2">LAGLIDADG_2 domain-containing protein</fullName>
    </submittedName>
</protein>
<proteinExistence type="predicted"/>
<keyword evidence="1" id="KW-1185">Reference proteome</keyword>
<evidence type="ECO:0000313" key="1">
    <source>
        <dbReference type="Proteomes" id="UP000095283"/>
    </source>
</evidence>
<sequence length="140" mass="16435">MISKHQSSAFVVYQSYRGNEICMLQHCFPLVGTRRKYSVEYVVFGGSSYSNYFMRLSLPLNLDLWLFTNYRPKTTKSPKSGNLFRRTASLILNRRKYYYFINSYLFSCHYLNTECINKFRDTILFGHVSNNGSVISDITI</sequence>
<name>A0A1I7WEB8_HETBA</name>
<dbReference type="Proteomes" id="UP000095283">
    <property type="component" value="Unplaced"/>
</dbReference>
<evidence type="ECO:0000313" key="2">
    <source>
        <dbReference type="WBParaSite" id="Hba_03308"/>
    </source>
</evidence>